<comment type="caution">
    <text evidence="2">The sequence shown here is derived from an EMBL/GenBank/DDBJ whole genome shotgun (WGS) entry which is preliminary data.</text>
</comment>
<feature type="region of interest" description="Disordered" evidence="1">
    <location>
        <begin position="101"/>
        <end position="196"/>
    </location>
</feature>
<feature type="compositionally biased region" description="Low complexity" evidence="1">
    <location>
        <begin position="357"/>
        <end position="370"/>
    </location>
</feature>
<accession>A0A1C7MD87</accession>
<feature type="compositionally biased region" description="Polar residues" evidence="1">
    <location>
        <begin position="482"/>
        <end position="493"/>
    </location>
</feature>
<dbReference type="AlphaFoldDB" id="A0A1C7MD87"/>
<sequence length="599" mass="64802">MRYVLAATTELFLMPFPINLQTTPPRHAPCWLYLAFSPSLFPFLLPIALTYADAVNITVDDTSSSIQYSPASSWHASSTPCSTCLAPNASIAFGGTWHDGTHIIPTEDDDDLPSAQRANAGSTNNSASQSHSSTSSPSPTASQKGGDDDKDSSNGKDDDNDDDDKTSAGKKHRRRGPTATANRLPRQTNNPFFTPNFDSDDAGFHDEPVTAQFNFTGVYISVSRSSAWKYGISFVFVTAHSSELGSAVYLFAIMPLGAAAANSTPTFMNLTYTLDSQPVGIFQHTGASSAFGFLPSVPVFSKSGLSEGPHSLTVQIGPDSVLLLDYIVYSQDNGLGLGSSPNEAVSTTQDTAGAQETASGTGSTGPSSNPATSNILMRRIFLFANPIIHLIRSRPVLFRLLVQNLPLLLRTNHSQSSSYTKWPPGRCPRNRITLRHSQAQSVVVLGCWQFSHSPSQLAFIVDVSSPPDEIDAIDTPVPARIPTSTGSHSTRTAPRTAHRCRAQPHSCRDTSRGPLYRPAPPYAPPMQRRSYWTSASPINSPVILWPAPRVPAPGEDLSYADRPPPTPPPMMEDGYFPHHHHSLSQFPLQYLRFLQVTAP</sequence>
<dbReference type="EMBL" id="LUGG01000005">
    <property type="protein sequence ID" value="OBZ74772.1"/>
    <property type="molecule type" value="Genomic_DNA"/>
</dbReference>
<name>A0A1C7MD87_GRIFR</name>
<dbReference type="Proteomes" id="UP000092993">
    <property type="component" value="Unassembled WGS sequence"/>
</dbReference>
<evidence type="ECO:0000313" key="3">
    <source>
        <dbReference type="Proteomes" id="UP000092993"/>
    </source>
</evidence>
<feature type="region of interest" description="Disordered" evidence="1">
    <location>
        <begin position="474"/>
        <end position="517"/>
    </location>
</feature>
<proteinExistence type="predicted"/>
<dbReference type="OrthoDB" id="3265715at2759"/>
<feature type="compositionally biased region" description="Polar residues" evidence="1">
    <location>
        <begin position="179"/>
        <end position="196"/>
    </location>
</feature>
<feature type="compositionally biased region" description="Low complexity" evidence="1">
    <location>
        <begin position="122"/>
        <end position="144"/>
    </location>
</feature>
<dbReference type="STRING" id="5627.A0A1C7MD87"/>
<evidence type="ECO:0000313" key="2">
    <source>
        <dbReference type="EMBL" id="OBZ74772.1"/>
    </source>
</evidence>
<protein>
    <submittedName>
        <fullName evidence="2">Uncharacterized protein</fullName>
    </submittedName>
</protein>
<keyword evidence="3" id="KW-1185">Reference proteome</keyword>
<reference evidence="2 3" key="1">
    <citation type="submission" date="2016-03" db="EMBL/GenBank/DDBJ databases">
        <title>Whole genome sequencing of Grifola frondosa 9006-11.</title>
        <authorList>
            <person name="Min B."/>
            <person name="Park H."/>
            <person name="Kim J.-G."/>
            <person name="Cho H."/>
            <person name="Oh Y.-L."/>
            <person name="Kong W.-S."/>
            <person name="Choi I.-G."/>
        </authorList>
    </citation>
    <scope>NUCLEOTIDE SEQUENCE [LARGE SCALE GENOMIC DNA]</scope>
    <source>
        <strain evidence="2 3">9006-11</strain>
    </source>
</reference>
<gene>
    <name evidence="2" type="ORF">A0H81_05223</name>
</gene>
<feature type="region of interest" description="Disordered" evidence="1">
    <location>
        <begin position="339"/>
        <end position="370"/>
    </location>
</feature>
<feature type="compositionally biased region" description="Basic and acidic residues" evidence="1">
    <location>
        <begin position="145"/>
        <end position="157"/>
    </location>
</feature>
<organism evidence="2 3">
    <name type="scientific">Grifola frondosa</name>
    <name type="common">Maitake</name>
    <name type="synonym">Polyporus frondosus</name>
    <dbReference type="NCBI Taxonomy" id="5627"/>
    <lineage>
        <taxon>Eukaryota</taxon>
        <taxon>Fungi</taxon>
        <taxon>Dikarya</taxon>
        <taxon>Basidiomycota</taxon>
        <taxon>Agaricomycotina</taxon>
        <taxon>Agaricomycetes</taxon>
        <taxon>Polyporales</taxon>
        <taxon>Grifolaceae</taxon>
        <taxon>Grifola</taxon>
    </lineage>
</organism>
<feature type="compositionally biased region" description="Polar residues" evidence="1">
    <location>
        <begin position="339"/>
        <end position="356"/>
    </location>
</feature>
<evidence type="ECO:0000256" key="1">
    <source>
        <dbReference type="SAM" id="MobiDB-lite"/>
    </source>
</evidence>